<dbReference type="GO" id="GO:0005737">
    <property type="term" value="C:cytoplasm"/>
    <property type="evidence" value="ECO:0007669"/>
    <property type="project" value="UniProtKB-SubCell"/>
</dbReference>
<reference evidence="6" key="1">
    <citation type="submission" date="2023-01" db="EMBL/GenBank/DDBJ databases">
        <title>Genome assembly of the deep-sea coral Lophelia pertusa.</title>
        <authorList>
            <person name="Herrera S."/>
            <person name="Cordes E."/>
        </authorList>
    </citation>
    <scope>NUCLEOTIDE SEQUENCE</scope>
    <source>
        <strain evidence="6">USNM1676648</strain>
        <tissue evidence="6">Polyp</tissue>
    </source>
</reference>
<dbReference type="EMBL" id="MU827798">
    <property type="protein sequence ID" value="KAJ7328108.1"/>
    <property type="molecule type" value="Genomic_DNA"/>
</dbReference>
<name>A0A9W9Y9U8_9CNID</name>
<proteinExistence type="predicted"/>
<keyword evidence="4" id="KW-0677">Repeat</keyword>
<dbReference type="InterPro" id="IPR025875">
    <property type="entry name" value="Leu-rich_rpt_4"/>
</dbReference>
<evidence type="ECO:0000313" key="7">
    <source>
        <dbReference type="Proteomes" id="UP001163046"/>
    </source>
</evidence>
<dbReference type="PANTHER" id="PTHR22710:SF2">
    <property type="entry name" value="X-RAY RADIATION RESISTANCE-ASSOCIATED PROTEIN 1"/>
    <property type="match status" value="1"/>
</dbReference>
<organism evidence="6 7">
    <name type="scientific">Desmophyllum pertusum</name>
    <dbReference type="NCBI Taxonomy" id="174260"/>
    <lineage>
        <taxon>Eukaryota</taxon>
        <taxon>Metazoa</taxon>
        <taxon>Cnidaria</taxon>
        <taxon>Anthozoa</taxon>
        <taxon>Hexacorallia</taxon>
        <taxon>Scleractinia</taxon>
        <taxon>Caryophylliina</taxon>
        <taxon>Caryophylliidae</taxon>
        <taxon>Desmophyllum</taxon>
    </lineage>
</organism>
<dbReference type="InterPro" id="IPR003591">
    <property type="entry name" value="Leu-rich_rpt_typical-subtyp"/>
</dbReference>
<feature type="compositionally biased region" description="Acidic residues" evidence="5">
    <location>
        <begin position="145"/>
        <end position="157"/>
    </location>
</feature>
<accession>A0A9W9Y9U8</accession>
<keyword evidence="2" id="KW-0963">Cytoplasm</keyword>
<dbReference type="GO" id="GO:0005634">
    <property type="term" value="C:nucleus"/>
    <property type="evidence" value="ECO:0007669"/>
    <property type="project" value="TreeGrafter"/>
</dbReference>
<dbReference type="SMART" id="SM00369">
    <property type="entry name" value="LRR_TYP"/>
    <property type="match status" value="3"/>
</dbReference>
<comment type="subcellular location">
    <subcellularLocation>
        <location evidence="1">Cytoplasm</location>
    </subcellularLocation>
</comment>
<dbReference type="InterPro" id="IPR032675">
    <property type="entry name" value="LRR_dom_sf"/>
</dbReference>
<dbReference type="Proteomes" id="UP001163046">
    <property type="component" value="Unassembled WGS sequence"/>
</dbReference>
<evidence type="ECO:0000256" key="1">
    <source>
        <dbReference type="ARBA" id="ARBA00004496"/>
    </source>
</evidence>
<dbReference type="AlphaFoldDB" id="A0A9W9Y9U8"/>
<feature type="compositionally biased region" description="Basic and acidic residues" evidence="5">
    <location>
        <begin position="195"/>
        <end position="205"/>
    </location>
</feature>
<keyword evidence="7" id="KW-1185">Reference proteome</keyword>
<sequence>MFESLITLDLSYNRLTGDDILGLGLLKSLRTLHLTGNEIKKLPVEMTRTYRTITGMTPSGTVESQERRLRFPVLENLYLDHNELTDLSTFASLAGLRKLKYLNLEHNEISSVPHLRLLGARVRQDDTSRQENVQTVNSSLPDVLEENDKEIEIEEGFSEDKKESKSDEEKENVNEFTLDEVDDMLNRNLVGDEQGVERNRPEIKPRSSTLTEDPSLLGDRYNPPLPFSNLLHLNLANNLIFEEEGLLALMSWPSLRELVVWGNPLTTAFKGDPPILSFQLGRMKGVRIFRQKPPKRPKPIVNLASTHRKIKDTLPRCQRSKIWQCWKLHLNQSQVHTLDHLTGPCRR</sequence>
<evidence type="ECO:0000256" key="5">
    <source>
        <dbReference type="SAM" id="MobiDB-lite"/>
    </source>
</evidence>
<feature type="region of interest" description="Disordered" evidence="5">
    <location>
        <begin position="145"/>
        <end position="217"/>
    </location>
</feature>
<dbReference type="OrthoDB" id="1687175at2759"/>
<dbReference type="PROSITE" id="PS51450">
    <property type="entry name" value="LRR"/>
    <property type="match status" value="4"/>
</dbReference>
<dbReference type="InterPro" id="IPR001611">
    <property type="entry name" value="Leu-rich_rpt"/>
</dbReference>
<feature type="compositionally biased region" description="Basic and acidic residues" evidence="5">
    <location>
        <begin position="158"/>
        <end position="173"/>
    </location>
</feature>
<evidence type="ECO:0000256" key="2">
    <source>
        <dbReference type="ARBA" id="ARBA00022490"/>
    </source>
</evidence>
<evidence type="ECO:0000256" key="4">
    <source>
        <dbReference type="ARBA" id="ARBA00022737"/>
    </source>
</evidence>
<gene>
    <name evidence="6" type="primary">XRRA1_2</name>
    <name evidence="6" type="ORF">OS493_025507</name>
</gene>
<comment type="caution">
    <text evidence="6">The sequence shown here is derived from an EMBL/GenBank/DDBJ whole genome shotgun (WGS) entry which is preliminary data.</text>
</comment>
<keyword evidence="3" id="KW-0433">Leucine-rich repeat</keyword>
<dbReference type="Pfam" id="PF00560">
    <property type="entry name" value="LRR_1"/>
    <property type="match status" value="1"/>
</dbReference>
<dbReference type="PANTHER" id="PTHR22710">
    <property type="entry name" value="X-RAY RADIATION RESISTANCE ASSOCIATED PROTEIN 1 XRRA1"/>
    <property type="match status" value="1"/>
</dbReference>
<dbReference type="Pfam" id="PF12799">
    <property type="entry name" value="LRR_4"/>
    <property type="match status" value="1"/>
</dbReference>
<evidence type="ECO:0000313" key="6">
    <source>
        <dbReference type="EMBL" id="KAJ7328108.1"/>
    </source>
</evidence>
<dbReference type="SUPFAM" id="SSF52058">
    <property type="entry name" value="L domain-like"/>
    <property type="match status" value="1"/>
</dbReference>
<dbReference type="Gene3D" id="3.80.10.10">
    <property type="entry name" value="Ribonuclease Inhibitor"/>
    <property type="match status" value="3"/>
</dbReference>
<protein>
    <submittedName>
        <fullName evidence="6">X-ray radiation resistance-associated protein 1</fullName>
    </submittedName>
</protein>
<evidence type="ECO:0000256" key="3">
    <source>
        <dbReference type="ARBA" id="ARBA00022614"/>
    </source>
</evidence>